<gene>
    <name evidence="2" type="ORF">MSTO_48520</name>
</gene>
<dbReference type="Proteomes" id="UP000467130">
    <property type="component" value="Chromosome"/>
</dbReference>
<reference evidence="2 3" key="1">
    <citation type="journal article" date="2019" name="Emerg. Microbes Infect.">
        <title>Comprehensive subspecies identification of 175 nontuberculous mycobacteria species based on 7547 genomic profiles.</title>
        <authorList>
            <person name="Matsumoto Y."/>
            <person name="Kinjo T."/>
            <person name="Motooka D."/>
            <person name="Nabeya D."/>
            <person name="Jung N."/>
            <person name="Uechi K."/>
            <person name="Horii T."/>
            <person name="Iida T."/>
            <person name="Fujita J."/>
            <person name="Nakamura S."/>
        </authorList>
    </citation>
    <scope>NUCLEOTIDE SEQUENCE [LARGE SCALE GENOMIC DNA]</scope>
    <source>
        <strain evidence="2 3">JCM 17783</strain>
    </source>
</reference>
<proteinExistence type="predicted"/>
<dbReference type="AlphaFoldDB" id="A0A7I7QF11"/>
<evidence type="ECO:0000313" key="3">
    <source>
        <dbReference type="Proteomes" id="UP000467130"/>
    </source>
</evidence>
<keyword evidence="3" id="KW-1185">Reference proteome</keyword>
<organism evidence="2 3">
    <name type="scientific">Mycobacterium stomatepiae</name>
    <dbReference type="NCBI Taxonomy" id="470076"/>
    <lineage>
        <taxon>Bacteria</taxon>
        <taxon>Bacillati</taxon>
        <taxon>Actinomycetota</taxon>
        <taxon>Actinomycetes</taxon>
        <taxon>Mycobacteriales</taxon>
        <taxon>Mycobacteriaceae</taxon>
        <taxon>Mycobacterium</taxon>
        <taxon>Mycobacterium simiae complex</taxon>
    </lineage>
</organism>
<accession>A0A7I7QF11</accession>
<feature type="region of interest" description="Disordered" evidence="1">
    <location>
        <begin position="1"/>
        <end position="30"/>
    </location>
</feature>
<dbReference type="KEGG" id="msto:MSTO_48520"/>
<sequence length="126" mass="14035">MSSRVISESRRRLHPKESHATPVRRTGGSPASIQVSVSLAHWMELGATGKGGTPIRVLGEPAQTVTGSVGRVTFYVTRRFPHGRLRKTQEYLEFAQVTTTRYRAVSVPLSFRYVSYLTKLTTGEGW</sequence>
<feature type="compositionally biased region" description="Basic and acidic residues" evidence="1">
    <location>
        <begin position="7"/>
        <end position="19"/>
    </location>
</feature>
<name>A0A7I7QF11_9MYCO</name>
<evidence type="ECO:0000256" key="1">
    <source>
        <dbReference type="SAM" id="MobiDB-lite"/>
    </source>
</evidence>
<protein>
    <submittedName>
        <fullName evidence="2">Uncharacterized protein</fullName>
    </submittedName>
</protein>
<dbReference type="EMBL" id="AP022587">
    <property type="protein sequence ID" value="BBY24647.1"/>
    <property type="molecule type" value="Genomic_DNA"/>
</dbReference>
<evidence type="ECO:0000313" key="2">
    <source>
        <dbReference type="EMBL" id="BBY24647.1"/>
    </source>
</evidence>